<feature type="domain" description="HTH marR-type" evidence="2">
    <location>
        <begin position="1"/>
        <end position="139"/>
    </location>
</feature>
<reference evidence="3" key="1">
    <citation type="submission" date="2020-08" db="EMBL/GenBank/DDBJ databases">
        <title>Changes in the skin microbiome associated with squamous cell carcinoma in transplant recipients.</title>
        <authorList>
            <person name="Zaugg J."/>
            <person name="Krueger A."/>
            <person name="Lachner N."/>
        </authorList>
    </citation>
    <scope>NUCLEOTIDE SEQUENCE</scope>
    <source>
        <strain evidence="3">R5988</strain>
    </source>
</reference>
<dbReference type="InterPro" id="IPR000835">
    <property type="entry name" value="HTH_MarR-typ"/>
</dbReference>
<dbReference type="PANTHER" id="PTHR33164:SF44">
    <property type="entry name" value="TRANSCRIPTIONAL REGULATORY PROTEIN"/>
    <property type="match status" value="1"/>
</dbReference>
<dbReference type="AlphaFoldDB" id="A0A8I0W904"/>
<dbReference type="PROSITE" id="PS50995">
    <property type="entry name" value="HTH_MARR_2"/>
    <property type="match status" value="1"/>
</dbReference>
<dbReference type="GO" id="GO:0003700">
    <property type="term" value="F:DNA-binding transcription factor activity"/>
    <property type="evidence" value="ECO:0007669"/>
    <property type="project" value="InterPro"/>
</dbReference>
<gene>
    <name evidence="3" type="ORF">H3963_08855</name>
    <name evidence="4" type="ORF">I3V53_07230</name>
</gene>
<dbReference type="GO" id="GO:0003677">
    <property type="term" value="F:DNA binding"/>
    <property type="evidence" value="ECO:0007669"/>
    <property type="project" value="UniProtKB-KW"/>
</dbReference>
<dbReference type="SUPFAM" id="SSF46785">
    <property type="entry name" value="Winged helix' DNA-binding domain"/>
    <property type="match status" value="1"/>
</dbReference>
<evidence type="ECO:0000259" key="2">
    <source>
        <dbReference type="PROSITE" id="PS50995"/>
    </source>
</evidence>
<evidence type="ECO:0000313" key="5">
    <source>
        <dbReference type="Proteomes" id="UP000622362"/>
    </source>
</evidence>
<name>A0A8I0W904_STAEP</name>
<sequence length="146" mass="17064">MLDILTNEFFNSFIGIYRPYIKLTQPILDQHQIHTGQWLVLRDIANYQPTTLVKISHRRSIEKPTTRKLIKVLLDNGWVMTKTGVDKREKLLSLTDKGQRLFETINKKITVIQQDIIKKTGLTDEQVFDITNAMSQIHEAMIKEEQ</sequence>
<accession>A0A8I0W904</accession>
<dbReference type="PANTHER" id="PTHR33164">
    <property type="entry name" value="TRANSCRIPTIONAL REGULATOR, MARR FAMILY"/>
    <property type="match status" value="1"/>
</dbReference>
<dbReference type="InterPro" id="IPR039422">
    <property type="entry name" value="MarR/SlyA-like"/>
</dbReference>
<dbReference type="EMBL" id="JACGQI010000015">
    <property type="protein sequence ID" value="MBF2230528.1"/>
    <property type="molecule type" value="Genomic_DNA"/>
</dbReference>
<dbReference type="RefSeq" id="WP_001829772.1">
    <property type="nucleotide sequence ID" value="NZ_CABGJO010000011.1"/>
</dbReference>
<dbReference type="InterPro" id="IPR036390">
    <property type="entry name" value="WH_DNA-bd_sf"/>
</dbReference>
<dbReference type="Proteomes" id="UP000648077">
    <property type="component" value="Unassembled WGS sequence"/>
</dbReference>
<dbReference type="EMBL" id="JADPYN010000012">
    <property type="protein sequence ID" value="MBF9303867.1"/>
    <property type="molecule type" value="Genomic_DNA"/>
</dbReference>
<evidence type="ECO:0000256" key="1">
    <source>
        <dbReference type="ARBA" id="ARBA00023125"/>
    </source>
</evidence>
<comment type="caution">
    <text evidence="4">The sequence shown here is derived from an EMBL/GenBank/DDBJ whole genome shotgun (WGS) entry which is preliminary data.</text>
</comment>
<dbReference type="InterPro" id="IPR036388">
    <property type="entry name" value="WH-like_DNA-bd_sf"/>
</dbReference>
<dbReference type="GO" id="GO:0006950">
    <property type="term" value="P:response to stress"/>
    <property type="evidence" value="ECO:0007669"/>
    <property type="project" value="TreeGrafter"/>
</dbReference>
<dbReference type="Proteomes" id="UP000622362">
    <property type="component" value="Unassembled WGS sequence"/>
</dbReference>
<dbReference type="Gene3D" id="1.10.10.10">
    <property type="entry name" value="Winged helix-like DNA-binding domain superfamily/Winged helix DNA-binding domain"/>
    <property type="match status" value="1"/>
</dbReference>
<proteinExistence type="predicted"/>
<dbReference type="SMART" id="SM00347">
    <property type="entry name" value="HTH_MARR"/>
    <property type="match status" value="1"/>
</dbReference>
<evidence type="ECO:0000313" key="3">
    <source>
        <dbReference type="EMBL" id="MBF2230528.1"/>
    </source>
</evidence>
<organism evidence="4 5">
    <name type="scientific">Staphylococcus epidermidis</name>
    <dbReference type="NCBI Taxonomy" id="1282"/>
    <lineage>
        <taxon>Bacteria</taxon>
        <taxon>Bacillati</taxon>
        <taxon>Bacillota</taxon>
        <taxon>Bacilli</taxon>
        <taxon>Bacillales</taxon>
        <taxon>Staphylococcaceae</taxon>
        <taxon>Staphylococcus</taxon>
    </lineage>
</organism>
<dbReference type="Pfam" id="PF13463">
    <property type="entry name" value="HTH_27"/>
    <property type="match status" value="1"/>
</dbReference>
<reference evidence="4" key="2">
    <citation type="submission" date="2020-11" db="EMBL/GenBank/DDBJ databases">
        <title>Molecular epidemiology and genomic profiles of multidrug-resistant bacteria collected from clinical sources in South Africa.</title>
        <authorList>
            <person name="Asante J."/>
            <person name="Amoako D.G."/>
        </authorList>
    </citation>
    <scope>NUCLEOTIDE SEQUENCE</scope>
    <source>
        <strain evidence="4">C68</strain>
    </source>
</reference>
<keyword evidence="1 4" id="KW-0238">DNA-binding</keyword>
<evidence type="ECO:0000313" key="4">
    <source>
        <dbReference type="EMBL" id="MBF9303867.1"/>
    </source>
</evidence>
<protein>
    <submittedName>
        <fullName evidence="4">Winged helix DNA-binding protein</fullName>
    </submittedName>
</protein>